<accession>K5VMK2</accession>
<dbReference type="KEGG" id="abp:AGABI1DRAFT132044"/>
<name>K5VMK2_AGABU</name>
<dbReference type="InParanoid" id="K5VMK2"/>
<keyword evidence="3" id="KW-1185">Reference proteome</keyword>
<feature type="region of interest" description="Disordered" evidence="1">
    <location>
        <begin position="283"/>
        <end position="345"/>
    </location>
</feature>
<organism evidence="2 3">
    <name type="scientific">Agaricus bisporus var. burnettii (strain JB137-S8 / ATCC MYA-4627 / FGSC 10392)</name>
    <name type="common">White button mushroom</name>
    <dbReference type="NCBI Taxonomy" id="597362"/>
    <lineage>
        <taxon>Eukaryota</taxon>
        <taxon>Fungi</taxon>
        <taxon>Dikarya</taxon>
        <taxon>Basidiomycota</taxon>
        <taxon>Agaricomycotina</taxon>
        <taxon>Agaricomycetes</taxon>
        <taxon>Agaricomycetidae</taxon>
        <taxon>Agaricales</taxon>
        <taxon>Agaricineae</taxon>
        <taxon>Agaricaceae</taxon>
        <taxon>Agaricus</taxon>
    </lineage>
</organism>
<feature type="compositionally biased region" description="Basic and acidic residues" evidence="1">
    <location>
        <begin position="283"/>
        <end position="315"/>
    </location>
</feature>
<dbReference type="OMA" id="FYLCSAQ"/>
<evidence type="ECO:0000313" key="3">
    <source>
        <dbReference type="Proteomes" id="UP000008493"/>
    </source>
</evidence>
<reference evidence="3" key="1">
    <citation type="journal article" date="2012" name="Proc. Natl. Acad. Sci. U.S.A.">
        <title>Genome sequence of the button mushroom Agaricus bisporus reveals mechanisms governing adaptation to a humic-rich ecological niche.</title>
        <authorList>
            <person name="Morin E."/>
            <person name="Kohler A."/>
            <person name="Baker A.R."/>
            <person name="Foulongne-Oriol M."/>
            <person name="Lombard V."/>
            <person name="Nagy L.G."/>
            <person name="Ohm R.A."/>
            <person name="Patyshakuliyeva A."/>
            <person name="Brun A."/>
            <person name="Aerts A.L."/>
            <person name="Bailey A.M."/>
            <person name="Billette C."/>
            <person name="Coutinho P.M."/>
            <person name="Deakin G."/>
            <person name="Doddapaneni H."/>
            <person name="Floudas D."/>
            <person name="Grimwood J."/>
            <person name="Hilden K."/>
            <person name="Kuees U."/>
            <person name="LaButti K.M."/>
            <person name="Lapidus A."/>
            <person name="Lindquist E.A."/>
            <person name="Lucas S.M."/>
            <person name="Murat C."/>
            <person name="Riley R.W."/>
            <person name="Salamov A.A."/>
            <person name="Schmutz J."/>
            <person name="Subramanian V."/>
            <person name="Woesten H.A.B."/>
            <person name="Xu J."/>
            <person name="Eastwood D.C."/>
            <person name="Foster G.D."/>
            <person name="Sonnenberg A.S."/>
            <person name="Cullen D."/>
            <person name="de Vries R.P."/>
            <person name="Lundell T."/>
            <person name="Hibbett D.S."/>
            <person name="Henrissat B."/>
            <person name="Burton K.S."/>
            <person name="Kerrigan R.W."/>
            <person name="Challen M.P."/>
            <person name="Grigoriev I.V."/>
            <person name="Martin F."/>
        </authorList>
    </citation>
    <scope>NUCLEOTIDE SEQUENCE [LARGE SCALE GENOMIC DNA]</scope>
    <source>
        <strain evidence="3">JB137-S8 / ATCC MYA-4627 / FGSC 10392</strain>
    </source>
</reference>
<feature type="region of interest" description="Disordered" evidence="1">
    <location>
        <begin position="1"/>
        <end position="24"/>
    </location>
</feature>
<evidence type="ECO:0000313" key="2">
    <source>
        <dbReference type="EMBL" id="EKM75654.1"/>
    </source>
</evidence>
<feature type="compositionally biased region" description="Polar residues" evidence="1">
    <location>
        <begin position="1"/>
        <end position="11"/>
    </location>
</feature>
<dbReference type="GeneID" id="18827585"/>
<gene>
    <name evidence="2" type="ORF">AGABI1DRAFT_132044</name>
</gene>
<feature type="compositionally biased region" description="Basic and acidic residues" evidence="1">
    <location>
        <begin position="14"/>
        <end position="24"/>
    </location>
</feature>
<dbReference type="Proteomes" id="UP000008493">
    <property type="component" value="Unassembled WGS sequence"/>
</dbReference>
<dbReference type="EMBL" id="JH971410">
    <property type="protein sequence ID" value="EKM75654.1"/>
    <property type="molecule type" value="Genomic_DNA"/>
</dbReference>
<dbReference type="AlphaFoldDB" id="K5VMK2"/>
<dbReference type="HOGENOM" id="CLU_648847_0_0_1"/>
<protein>
    <submittedName>
        <fullName evidence="2">Uncharacterized protein</fullName>
    </submittedName>
</protein>
<sequence>MLTPSEQSDSLLESMRDHNRPHINDNEIRDSGYMLKLFLNLKQFVDMLHTIEATAVSIYYTQYVANFADGARCGCKAALPAQDDSHTSDPLDMYSLKEAKLGILHHILKLSRPDRSIERRKEVEFRPVVDDLITLAFCQRQPFTATADIATFLPLSALWRIALTEEHAYNQHVFCALTYETHLLTFAVEAKSIYGTKAESGRQLTFYLCSAQNQRRALGFTDHIIYGLSLIGHMAQLFTSCWVGNYVSTAPTRHKFNLSSFAENMDLYIVLCKLAEHAEKQLEEMERSRNDPSSGIKEKNKEAVDNPWRRKDKPSGTHHMGTGTRAMDGETRKKDSFEHSNVTSKSFMTSPLKTESLKEFTLETTTLTPAKDIGVWAQQIADEAEC</sequence>
<evidence type="ECO:0000256" key="1">
    <source>
        <dbReference type="SAM" id="MobiDB-lite"/>
    </source>
</evidence>
<feature type="compositionally biased region" description="Basic and acidic residues" evidence="1">
    <location>
        <begin position="327"/>
        <end position="338"/>
    </location>
</feature>
<dbReference type="RefSeq" id="XP_007333715.1">
    <property type="nucleotide sequence ID" value="XM_007333653.1"/>
</dbReference>
<dbReference type="OrthoDB" id="3262748at2759"/>
<proteinExistence type="predicted"/>